<evidence type="ECO:0000313" key="5">
    <source>
        <dbReference type="Proteomes" id="UP000234951"/>
    </source>
</evidence>
<name>A0A2N5GP33_9BACI</name>
<dbReference type="InterPro" id="IPR027417">
    <property type="entry name" value="P-loop_NTPase"/>
</dbReference>
<dbReference type="Gene3D" id="3.40.50.300">
    <property type="entry name" value="P-loop containing nucleotide triphosphate hydrolases"/>
    <property type="match status" value="1"/>
</dbReference>
<dbReference type="EMBL" id="PGVA01000014">
    <property type="protein sequence ID" value="PLR84230.1"/>
    <property type="molecule type" value="Genomic_DNA"/>
</dbReference>
<gene>
    <name evidence="3" type="ORF">CU635_07945</name>
    <name evidence="4" type="ORF">CVD25_21145</name>
</gene>
<dbReference type="GO" id="GO:0009898">
    <property type="term" value="C:cytoplasmic side of plasma membrane"/>
    <property type="evidence" value="ECO:0007669"/>
    <property type="project" value="TreeGrafter"/>
</dbReference>
<dbReference type="OrthoDB" id="9816297at2"/>
<reference evidence="3 5" key="1">
    <citation type="submission" date="2017-11" db="EMBL/GenBank/DDBJ databases">
        <title>Comparitive Functional Genomics of Dry Heat Resistant strains isolated from the Viking Spacecraft.</title>
        <authorList>
            <person name="Seuylemezian A."/>
            <person name="Cooper K."/>
            <person name="Vaishampayan P."/>
        </authorList>
    </citation>
    <scope>NUCLEOTIDE SEQUENCE [LARGE SCALE GENOMIC DNA]</scope>
    <source>
        <strain evidence="3 5">M4.6</strain>
    </source>
</reference>
<dbReference type="PANTHER" id="PTHR43384:SF4">
    <property type="entry name" value="CELLULOSE BIOSYNTHESIS PROTEIN BCSQ-RELATED"/>
    <property type="match status" value="1"/>
</dbReference>
<proteinExistence type="predicted"/>
<dbReference type="GO" id="GO:0016887">
    <property type="term" value="F:ATP hydrolysis activity"/>
    <property type="evidence" value="ECO:0007669"/>
    <property type="project" value="TreeGrafter"/>
</dbReference>
<reference evidence="4 6" key="2">
    <citation type="submission" date="2017-12" db="EMBL/GenBank/DDBJ databases">
        <title>Comparative Functional Genomics of Dry Heat Resistant strains isolated from the Viking Spacecraft.</title>
        <authorList>
            <person name="Seuylemezian A."/>
            <person name="Cooper K."/>
            <person name="Vaishampayan P."/>
        </authorList>
    </citation>
    <scope>NUCLEOTIDE SEQUENCE [LARGE SCALE GENOMIC DNA]</scope>
    <source>
        <strain evidence="4 6">ATCC 29669</strain>
    </source>
</reference>
<dbReference type="EMBL" id="PGVD01000082">
    <property type="protein sequence ID" value="PLR89408.1"/>
    <property type="molecule type" value="Genomic_DNA"/>
</dbReference>
<dbReference type="CDD" id="cd02038">
    <property type="entry name" value="FlhG-like"/>
    <property type="match status" value="1"/>
</dbReference>
<dbReference type="PIRSF" id="PIRSF003092">
    <property type="entry name" value="MinD"/>
    <property type="match status" value="1"/>
</dbReference>
<dbReference type="GO" id="GO:0005829">
    <property type="term" value="C:cytosol"/>
    <property type="evidence" value="ECO:0007669"/>
    <property type="project" value="TreeGrafter"/>
</dbReference>
<evidence type="ECO:0000313" key="4">
    <source>
        <dbReference type="EMBL" id="PLR89408.1"/>
    </source>
</evidence>
<dbReference type="PANTHER" id="PTHR43384">
    <property type="entry name" value="SEPTUM SITE-DETERMINING PROTEIN MIND HOMOLOG, CHLOROPLASTIC-RELATED"/>
    <property type="match status" value="1"/>
</dbReference>
<accession>A0A2N5GP33</accession>
<dbReference type="InterPro" id="IPR033875">
    <property type="entry name" value="FlhG"/>
</dbReference>
<keyword evidence="1" id="KW-0547">Nucleotide-binding</keyword>
<dbReference type="Proteomes" id="UP000234951">
    <property type="component" value="Unassembled WGS sequence"/>
</dbReference>
<dbReference type="Proteomes" id="UP000235114">
    <property type="component" value="Unassembled WGS sequence"/>
</dbReference>
<sequence length="290" mass="32202">MNDQAEILRKRLKRHEAGKTTKTIAVVSGKGGVGKSNFSLNFSVALAQTGISVLVFDMDIGMGNLNILMGSSSDYTIVDYFSGRAGLADIVSKGPEGMDYIAGGTGLSQVFKLEDHKVEKFVEDLTMVIDDYDYLLFDMGAGINEESLKFLRSVHEVFVVTTPEPTSITDAYSIMKYIHLLDSEIPLKIIVNRAFSEQEGLDTQQRLMAVSRRFLGRELSTLGVVPDDRNVQLAVARQTPLLVYNDKAAAARAIKEIARRHVNLAVDRSENSASRGFHFVSRLKRFLFER</sequence>
<evidence type="ECO:0000313" key="3">
    <source>
        <dbReference type="EMBL" id="PLR84230.1"/>
    </source>
</evidence>
<organism evidence="3 5">
    <name type="scientific">Bacillus canaveralius</name>
    <dbReference type="NCBI Taxonomy" id="1403243"/>
    <lineage>
        <taxon>Bacteria</taxon>
        <taxon>Bacillati</taxon>
        <taxon>Bacillota</taxon>
        <taxon>Bacilli</taxon>
        <taxon>Bacillales</taxon>
        <taxon>Bacillaceae</taxon>
        <taxon>Bacillus</taxon>
    </lineage>
</organism>
<keyword evidence="2" id="KW-0067">ATP-binding</keyword>
<evidence type="ECO:0000313" key="6">
    <source>
        <dbReference type="Proteomes" id="UP000235114"/>
    </source>
</evidence>
<dbReference type="GO" id="GO:0005524">
    <property type="term" value="F:ATP binding"/>
    <property type="evidence" value="ECO:0007669"/>
    <property type="project" value="UniProtKB-KW"/>
</dbReference>
<dbReference type="AlphaFoldDB" id="A0A2N5GP33"/>
<dbReference type="GO" id="GO:0051782">
    <property type="term" value="P:negative regulation of cell division"/>
    <property type="evidence" value="ECO:0007669"/>
    <property type="project" value="TreeGrafter"/>
</dbReference>
<keyword evidence="6" id="KW-1185">Reference proteome</keyword>
<evidence type="ECO:0000256" key="1">
    <source>
        <dbReference type="ARBA" id="ARBA00022741"/>
    </source>
</evidence>
<dbReference type="InterPro" id="IPR025501">
    <property type="entry name" value="MinD_FleN"/>
</dbReference>
<dbReference type="InterPro" id="IPR050625">
    <property type="entry name" value="ParA/MinD_ATPase"/>
</dbReference>
<dbReference type="InterPro" id="IPR033756">
    <property type="entry name" value="YlxH/NBP35"/>
</dbReference>
<protein>
    <submittedName>
        <fullName evidence="3">Cobyrinic acid a,c-diamide synthase</fullName>
    </submittedName>
</protein>
<comment type="caution">
    <text evidence="3">The sequence shown here is derived from an EMBL/GenBank/DDBJ whole genome shotgun (WGS) entry which is preliminary data.</text>
</comment>
<dbReference type="SUPFAM" id="SSF52540">
    <property type="entry name" value="P-loop containing nucleoside triphosphate hydrolases"/>
    <property type="match status" value="1"/>
</dbReference>
<dbReference type="RefSeq" id="WP_101576638.1">
    <property type="nucleotide sequence ID" value="NZ_PGVA01000014.1"/>
</dbReference>
<dbReference type="Pfam" id="PF10609">
    <property type="entry name" value="ParA"/>
    <property type="match status" value="1"/>
</dbReference>
<evidence type="ECO:0000256" key="2">
    <source>
        <dbReference type="ARBA" id="ARBA00022840"/>
    </source>
</evidence>